<dbReference type="EMBL" id="JAHQIW010002308">
    <property type="protein sequence ID" value="KAJ1355004.1"/>
    <property type="molecule type" value="Genomic_DNA"/>
</dbReference>
<evidence type="ECO:0000313" key="3">
    <source>
        <dbReference type="Proteomes" id="UP001196413"/>
    </source>
</evidence>
<dbReference type="SUPFAM" id="SSF56645">
    <property type="entry name" value="Acyl-CoA dehydrogenase NM domain-like"/>
    <property type="match status" value="1"/>
</dbReference>
<reference evidence="2" key="1">
    <citation type="submission" date="2021-06" db="EMBL/GenBank/DDBJ databases">
        <title>Parelaphostrongylus tenuis whole genome reference sequence.</title>
        <authorList>
            <person name="Garwood T.J."/>
            <person name="Larsen P.A."/>
            <person name="Fountain-Jones N.M."/>
            <person name="Garbe J.R."/>
            <person name="Macchietto M.G."/>
            <person name="Kania S.A."/>
            <person name="Gerhold R.W."/>
            <person name="Richards J.E."/>
            <person name="Wolf T.M."/>
        </authorList>
    </citation>
    <scope>NUCLEOTIDE SEQUENCE</scope>
    <source>
        <strain evidence="2">MNPRO001-30</strain>
        <tissue evidence="2">Meninges</tissue>
    </source>
</reference>
<evidence type="ECO:0000259" key="1">
    <source>
        <dbReference type="Pfam" id="PF02771"/>
    </source>
</evidence>
<protein>
    <recommendedName>
        <fullName evidence="1">Acyl-CoA dehydrogenase/oxidase N-terminal domain-containing protein</fullName>
    </recommendedName>
</protein>
<dbReference type="InterPro" id="IPR037069">
    <property type="entry name" value="AcylCoA_DH/ox_N_sf"/>
</dbReference>
<dbReference type="InterPro" id="IPR013786">
    <property type="entry name" value="AcylCoA_DH/ox_N"/>
</dbReference>
<dbReference type="GO" id="GO:0016627">
    <property type="term" value="F:oxidoreductase activity, acting on the CH-CH group of donors"/>
    <property type="evidence" value="ECO:0007669"/>
    <property type="project" value="InterPro"/>
</dbReference>
<feature type="domain" description="Acyl-CoA dehydrogenase/oxidase N-terminal" evidence="1">
    <location>
        <begin position="22"/>
        <end position="74"/>
    </location>
</feature>
<dbReference type="AlphaFoldDB" id="A0AAD5N0W6"/>
<dbReference type="Proteomes" id="UP001196413">
    <property type="component" value="Unassembled WGS sequence"/>
</dbReference>
<comment type="caution">
    <text evidence="2">The sequence shown here is derived from an EMBL/GenBank/DDBJ whole genome shotgun (WGS) entry which is preliminary data.</text>
</comment>
<dbReference type="Gene3D" id="1.10.540.10">
    <property type="entry name" value="Acyl-CoA dehydrogenase/oxidase, N-terminal domain"/>
    <property type="match status" value="1"/>
</dbReference>
<evidence type="ECO:0000313" key="2">
    <source>
        <dbReference type="EMBL" id="KAJ1355004.1"/>
    </source>
</evidence>
<sequence>MSITALKTAVRSLPTRHHMLYTEKHMEIRRELRKLIDRSINPHVKKWEDECRFPAHAVFKRLGNLGVLAVNKPEGTFKEQ</sequence>
<dbReference type="InterPro" id="IPR009100">
    <property type="entry name" value="AcylCoA_DH/oxidase_NM_dom_sf"/>
</dbReference>
<accession>A0AAD5N0W6</accession>
<name>A0AAD5N0W6_PARTN</name>
<proteinExistence type="predicted"/>
<keyword evidence="3" id="KW-1185">Reference proteome</keyword>
<gene>
    <name evidence="2" type="ORF">KIN20_012114</name>
</gene>
<dbReference type="Pfam" id="PF02771">
    <property type="entry name" value="Acyl-CoA_dh_N"/>
    <property type="match status" value="1"/>
</dbReference>
<dbReference type="GO" id="GO:0050660">
    <property type="term" value="F:flavin adenine dinucleotide binding"/>
    <property type="evidence" value="ECO:0007669"/>
    <property type="project" value="InterPro"/>
</dbReference>
<organism evidence="2 3">
    <name type="scientific">Parelaphostrongylus tenuis</name>
    <name type="common">Meningeal worm</name>
    <dbReference type="NCBI Taxonomy" id="148309"/>
    <lineage>
        <taxon>Eukaryota</taxon>
        <taxon>Metazoa</taxon>
        <taxon>Ecdysozoa</taxon>
        <taxon>Nematoda</taxon>
        <taxon>Chromadorea</taxon>
        <taxon>Rhabditida</taxon>
        <taxon>Rhabditina</taxon>
        <taxon>Rhabditomorpha</taxon>
        <taxon>Strongyloidea</taxon>
        <taxon>Metastrongylidae</taxon>
        <taxon>Parelaphostrongylus</taxon>
    </lineage>
</organism>